<sequence>MSDFPSSTTVQDRPPVLSARPASRSKVRSLVASTVGNVLEWYEWSAYAVFAPFIAQVMFEPSNTASGILATLGVFAVSFLFRPLGGVVFGWIADRKGRKFVLVTTMLMMAAGSLIIGVMPTHDSVGVWAAVILLVARVIQGFAHGGESATSTTYIAEIAPNNRRGLWSSVIHVAIVGGSILAYLLGAVITDVLGKEDVMAWGWRIPFLLGAVLAVVALLLRRHMDESDVFEEGAASPAQVQAEAKAWPRTRIIKTATRMVLFTAGITAVHYTWSSYISTYAITSRGMDPSLAYWMSLSAQGVALISLPLFGMLSDRIGRKRQVLFFAVTSSVLVFPLSAMVSDTWWSLFIPQAIALTLWALASSIFAAMQAENFPTSMRTRGIGFAYSLGVALFGGTAPYLNQLFVGWGLGWIFSVYIVVLCMCTLVATLTMKETRGIDLRELDKAE</sequence>
<dbReference type="RefSeq" id="WP_254748835.1">
    <property type="nucleotide sequence ID" value="NZ_JANCLV010000003.1"/>
</dbReference>
<feature type="transmembrane region" description="Helical" evidence="9">
    <location>
        <begin position="407"/>
        <end position="431"/>
    </location>
</feature>
<evidence type="ECO:0000256" key="8">
    <source>
        <dbReference type="ARBA" id="ARBA00023136"/>
    </source>
</evidence>
<dbReference type="PROSITE" id="PS50850">
    <property type="entry name" value="MFS"/>
    <property type="match status" value="1"/>
</dbReference>
<evidence type="ECO:0000256" key="3">
    <source>
        <dbReference type="ARBA" id="ARBA00022448"/>
    </source>
</evidence>
<dbReference type="InterPro" id="IPR011701">
    <property type="entry name" value="MFS"/>
</dbReference>
<feature type="transmembrane region" description="Helical" evidence="9">
    <location>
        <begin position="291"/>
        <end position="311"/>
    </location>
</feature>
<dbReference type="PANTHER" id="PTHR43528:SF1">
    <property type="entry name" value="ALPHA-KETOGLUTARATE PERMEASE"/>
    <property type="match status" value="1"/>
</dbReference>
<proteinExistence type="inferred from homology"/>
<dbReference type="InterPro" id="IPR036259">
    <property type="entry name" value="MFS_trans_sf"/>
</dbReference>
<keyword evidence="8 9" id="KW-0472">Membrane</keyword>
<feature type="transmembrane region" description="Helical" evidence="9">
    <location>
        <begin position="323"/>
        <end position="342"/>
    </location>
</feature>
<feature type="domain" description="Major facilitator superfamily (MFS) profile" evidence="10">
    <location>
        <begin position="29"/>
        <end position="436"/>
    </location>
</feature>
<dbReference type="EMBL" id="JANCLV010000003">
    <property type="protein sequence ID" value="MCP8999492.1"/>
    <property type="molecule type" value="Genomic_DNA"/>
</dbReference>
<feature type="transmembrane region" description="Helical" evidence="9">
    <location>
        <begin position="201"/>
        <end position="220"/>
    </location>
</feature>
<comment type="caution">
    <text evidence="11">The sequence shown here is derived from an EMBL/GenBank/DDBJ whole genome shotgun (WGS) entry which is preliminary data.</text>
</comment>
<dbReference type="PROSITE" id="PS00217">
    <property type="entry name" value="SUGAR_TRANSPORT_2"/>
    <property type="match status" value="1"/>
</dbReference>
<feature type="transmembrane region" description="Helical" evidence="9">
    <location>
        <begin position="259"/>
        <end position="279"/>
    </location>
</feature>
<dbReference type="PANTHER" id="PTHR43528">
    <property type="entry name" value="ALPHA-KETOGLUTARATE PERMEASE"/>
    <property type="match status" value="1"/>
</dbReference>
<dbReference type="InterPro" id="IPR020846">
    <property type="entry name" value="MFS_dom"/>
</dbReference>
<accession>A0ABT1LM57</accession>
<feature type="transmembrane region" description="Helical" evidence="9">
    <location>
        <begin position="166"/>
        <end position="189"/>
    </location>
</feature>
<protein>
    <submittedName>
        <fullName evidence="11">MFS transporter</fullName>
    </submittedName>
</protein>
<evidence type="ECO:0000313" key="12">
    <source>
        <dbReference type="Proteomes" id="UP001524318"/>
    </source>
</evidence>
<evidence type="ECO:0000313" key="11">
    <source>
        <dbReference type="EMBL" id="MCP8999492.1"/>
    </source>
</evidence>
<keyword evidence="7 9" id="KW-1133">Transmembrane helix</keyword>
<evidence type="ECO:0000259" key="10">
    <source>
        <dbReference type="PROSITE" id="PS50850"/>
    </source>
</evidence>
<keyword evidence="3" id="KW-0813">Transport</keyword>
<keyword evidence="6" id="KW-0769">Symport</keyword>
<comment type="similarity">
    <text evidence="2">Belongs to the major facilitator superfamily. Metabolite:H+ Symporter (MHS) family (TC 2.A.1.6) family.</text>
</comment>
<evidence type="ECO:0000256" key="2">
    <source>
        <dbReference type="ARBA" id="ARBA00008240"/>
    </source>
</evidence>
<feature type="transmembrane region" description="Helical" evidence="9">
    <location>
        <begin position="125"/>
        <end position="145"/>
    </location>
</feature>
<gene>
    <name evidence="11" type="ORF">NFC73_07075</name>
</gene>
<evidence type="ECO:0000256" key="6">
    <source>
        <dbReference type="ARBA" id="ARBA00022847"/>
    </source>
</evidence>
<dbReference type="InterPro" id="IPR051084">
    <property type="entry name" value="H+-coupled_symporters"/>
</dbReference>
<dbReference type="SUPFAM" id="SSF103473">
    <property type="entry name" value="MFS general substrate transporter"/>
    <property type="match status" value="1"/>
</dbReference>
<organism evidence="11 12">
    <name type="scientific">Pseudarthrobacter humi</name>
    <dbReference type="NCBI Taxonomy" id="2952523"/>
    <lineage>
        <taxon>Bacteria</taxon>
        <taxon>Bacillati</taxon>
        <taxon>Actinomycetota</taxon>
        <taxon>Actinomycetes</taxon>
        <taxon>Micrococcales</taxon>
        <taxon>Micrococcaceae</taxon>
        <taxon>Pseudarthrobacter</taxon>
    </lineage>
</organism>
<evidence type="ECO:0000256" key="9">
    <source>
        <dbReference type="SAM" id="Phobius"/>
    </source>
</evidence>
<evidence type="ECO:0000256" key="7">
    <source>
        <dbReference type="ARBA" id="ARBA00022989"/>
    </source>
</evidence>
<dbReference type="Pfam" id="PF07690">
    <property type="entry name" value="MFS_1"/>
    <property type="match status" value="1"/>
</dbReference>
<dbReference type="InterPro" id="IPR005829">
    <property type="entry name" value="Sugar_transporter_CS"/>
</dbReference>
<feature type="transmembrane region" description="Helical" evidence="9">
    <location>
        <begin position="100"/>
        <end position="119"/>
    </location>
</feature>
<name>A0ABT1LM57_9MICC</name>
<feature type="transmembrane region" description="Helical" evidence="9">
    <location>
        <begin position="383"/>
        <end position="401"/>
    </location>
</feature>
<keyword evidence="4" id="KW-1003">Cell membrane</keyword>
<evidence type="ECO:0000256" key="4">
    <source>
        <dbReference type="ARBA" id="ARBA00022475"/>
    </source>
</evidence>
<dbReference type="Gene3D" id="1.20.1250.20">
    <property type="entry name" value="MFS general substrate transporter like domains"/>
    <property type="match status" value="2"/>
</dbReference>
<keyword evidence="5 9" id="KW-0812">Transmembrane</keyword>
<feature type="transmembrane region" description="Helical" evidence="9">
    <location>
        <begin position="68"/>
        <end position="93"/>
    </location>
</feature>
<dbReference type="Proteomes" id="UP001524318">
    <property type="component" value="Unassembled WGS sequence"/>
</dbReference>
<reference evidence="11 12" key="1">
    <citation type="submission" date="2022-06" db="EMBL/GenBank/DDBJ databases">
        <title>Pseudarthrobacter sp. strain RMG13 Genome sequencing and assembly.</title>
        <authorList>
            <person name="Kim I."/>
        </authorList>
    </citation>
    <scope>NUCLEOTIDE SEQUENCE [LARGE SCALE GENOMIC DNA]</scope>
    <source>
        <strain evidence="11 12">RMG13</strain>
    </source>
</reference>
<evidence type="ECO:0000256" key="1">
    <source>
        <dbReference type="ARBA" id="ARBA00004651"/>
    </source>
</evidence>
<evidence type="ECO:0000256" key="5">
    <source>
        <dbReference type="ARBA" id="ARBA00022692"/>
    </source>
</evidence>
<feature type="transmembrane region" description="Helical" evidence="9">
    <location>
        <begin position="348"/>
        <end position="371"/>
    </location>
</feature>
<keyword evidence="12" id="KW-1185">Reference proteome</keyword>
<comment type="subcellular location">
    <subcellularLocation>
        <location evidence="1">Cell membrane</location>
        <topology evidence="1">Multi-pass membrane protein</topology>
    </subcellularLocation>
</comment>